<keyword evidence="3" id="KW-0520">NAD</keyword>
<dbReference type="PANTHER" id="PTHR11085">
    <property type="entry name" value="NAD-DEPENDENT PROTEIN DEACYLASE SIRTUIN-5, MITOCHONDRIAL-RELATED"/>
    <property type="match status" value="1"/>
</dbReference>
<dbReference type="GO" id="GO:0017136">
    <property type="term" value="F:histone deacetylase activity, NAD-dependent"/>
    <property type="evidence" value="ECO:0007669"/>
    <property type="project" value="TreeGrafter"/>
</dbReference>
<evidence type="ECO:0000313" key="5">
    <source>
        <dbReference type="EMBL" id="AWB83129.1"/>
    </source>
</evidence>
<proteinExistence type="predicted"/>
<dbReference type="RefSeq" id="WP_108403125.1">
    <property type="nucleotide sequence ID" value="NZ_CP026948.1"/>
</dbReference>
<dbReference type="PROSITE" id="PS50305">
    <property type="entry name" value="SIRTUIN"/>
    <property type="match status" value="1"/>
</dbReference>
<sequence length="310" mass="33423">MTFSDPAIEMAHRSAIRSIERVVAETVEPAEPGAALDYVVSMLGDPQVLVLTGAGVSTESGIPDYRSENGRLSQGRPMTYQEFAHAPEAVRRYWARAFVGIRYLRTAAPNRTHFALVELERAGLVSAIITQNVDGLHREAGSARVIELHGNMGSVSCLDCGVNEERTLFDARLTAANPHYAESVRVTGSMLNPDGDVELRDGDVERFRMISCRSCGGQRLKPSVVYFGESVPRRRRDEAARLLAESTGVIALGTSLAVMSGYKIVLDALAAHKPVAVINGGPGRADPKVPVVWRTGVGDALDAVLDSLEL</sequence>
<evidence type="ECO:0000256" key="1">
    <source>
        <dbReference type="ARBA" id="ARBA00012928"/>
    </source>
</evidence>
<dbReference type="EC" id="2.3.1.286" evidence="1"/>
<dbReference type="SUPFAM" id="SSF52467">
    <property type="entry name" value="DHS-like NAD/FAD-binding domain"/>
    <property type="match status" value="1"/>
</dbReference>
<keyword evidence="6" id="KW-1185">Reference proteome</keyword>
<protein>
    <recommendedName>
        <fullName evidence="1">protein acetyllysine N-acetyltransferase</fullName>
        <ecNumber evidence="1">2.3.1.286</ecNumber>
    </recommendedName>
</protein>
<dbReference type="Gene3D" id="3.30.1600.10">
    <property type="entry name" value="SIR2/SIRT2 'Small Domain"/>
    <property type="match status" value="1"/>
</dbReference>
<accession>A0A2S0WBI5</accession>
<dbReference type="PANTHER" id="PTHR11085:SF10">
    <property type="entry name" value="NAD-DEPENDENT PROTEIN DEACYLASE SIRTUIN-5, MITOCHONDRIAL-RELATED"/>
    <property type="match status" value="1"/>
</dbReference>
<dbReference type="Proteomes" id="UP000244754">
    <property type="component" value="Chromosome"/>
</dbReference>
<dbReference type="KEGG" id="clia:C3E79_00350"/>
<gene>
    <name evidence="5" type="ORF">C3E79_00350</name>
</gene>
<feature type="domain" description="Deacetylase sirtuin-type" evidence="4">
    <location>
        <begin position="26"/>
        <end position="310"/>
    </location>
</feature>
<reference evidence="6" key="1">
    <citation type="submission" date="2018-01" db="EMBL/GenBank/DDBJ databases">
        <authorList>
            <person name="Li J."/>
        </authorList>
    </citation>
    <scope>NUCLEOTIDE SEQUENCE [LARGE SCALE GENOMIC DNA]</scope>
    <source>
        <strain evidence="6">2184</strain>
    </source>
</reference>
<dbReference type="EMBL" id="CP026948">
    <property type="protein sequence ID" value="AWB83129.1"/>
    <property type="molecule type" value="Genomic_DNA"/>
</dbReference>
<dbReference type="Gene3D" id="3.40.50.1220">
    <property type="entry name" value="TPP-binding domain"/>
    <property type="match status" value="1"/>
</dbReference>
<evidence type="ECO:0000259" key="4">
    <source>
        <dbReference type="PROSITE" id="PS50305"/>
    </source>
</evidence>
<dbReference type="InterPro" id="IPR003000">
    <property type="entry name" value="Sirtuin"/>
</dbReference>
<evidence type="ECO:0000313" key="6">
    <source>
        <dbReference type="Proteomes" id="UP000244754"/>
    </source>
</evidence>
<keyword evidence="2" id="KW-0808">Transferase</keyword>
<evidence type="ECO:0000256" key="3">
    <source>
        <dbReference type="ARBA" id="ARBA00023027"/>
    </source>
</evidence>
<dbReference type="InterPro" id="IPR026591">
    <property type="entry name" value="Sirtuin_cat_small_dom_sf"/>
</dbReference>
<dbReference type="InterPro" id="IPR026590">
    <property type="entry name" value="Ssirtuin_cat_dom"/>
</dbReference>
<organism evidence="5 6">
    <name type="scientific">Corynebacterium liangguodongii</name>
    <dbReference type="NCBI Taxonomy" id="2079535"/>
    <lineage>
        <taxon>Bacteria</taxon>
        <taxon>Bacillati</taxon>
        <taxon>Actinomycetota</taxon>
        <taxon>Actinomycetes</taxon>
        <taxon>Mycobacteriales</taxon>
        <taxon>Corynebacteriaceae</taxon>
        <taxon>Corynebacterium</taxon>
    </lineage>
</organism>
<dbReference type="OrthoDB" id="9800582at2"/>
<dbReference type="InterPro" id="IPR029035">
    <property type="entry name" value="DHS-like_NAD/FAD-binding_dom"/>
</dbReference>
<dbReference type="Pfam" id="PF02146">
    <property type="entry name" value="SIR2"/>
    <property type="match status" value="1"/>
</dbReference>
<dbReference type="GO" id="GO:0070403">
    <property type="term" value="F:NAD+ binding"/>
    <property type="evidence" value="ECO:0007669"/>
    <property type="project" value="InterPro"/>
</dbReference>
<dbReference type="AlphaFoldDB" id="A0A2S0WBI5"/>
<evidence type="ECO:0000256" key="2">
    <source>
        <dbReference type="ARBA" id="ARBA00022679"/>
    </source>
</evidence>
<name>A0A2S0WBI5_9CORY</name>
<dbReference type="InterPro" id="IPR050134">
    <property type="entry name" value="NAD-dep_sirtuin_deacylases"/>
</dbReference>